<comment type="caution">
    <text evidence="2">The sequence shown here is derived from an EMBL/GenBank/DDBJ whole genome shotgun (WGS) entry which is preliminary data.</text>
</comment>
<dbReference type="Pfam" id="PF06568">
    <property type="entry name" value="YjiS-like"/>
    <property type="match status" value="1"/>
</dbReference>
<evidence type="ECO:0000313" key="3">
    <source>
        <dbReference type="Proteomes" id="UP000584824"/>
    </source>
</evidence>
<keyword evidence="3" id="KW-1185">Reference proteome</keyword>
<organism evidence="2 3">
    <name type="scientific">Allorhizobium borbori</name>
    <dbReference type="NCBI Taxonomy" id="485907"/>
    <lineage>
        <taxon>Bacteria</taxon>
        <taxon>Pseudomonadati</taxon>
        <taxon>Pseudomonadota</taxon>
        <taxon>Alphaproteobacteria</taxon>
        <taxon>Hyphomicrobiales</taxon>
        <taxon>Rhizobiaceae</taxon>
        <taxon>Rhizobium/Agrobacterium group</taxon>
        <taxon>Allorhizobium</taxon>
    </lineage>
</organism>
<protein>
    <submittedName>
        <fullName evidence="2">Uncharacterized protein YjiS (DUF1127 family)</fullName>
    </submittedName>
</protein>
<proteinExistence type="predicted"/>
<gene>
    <name evidence="2" type="ORF">GGQ66_002806</name>
</gene>
<dbReference type="InterPro" id="IPR009506">
    <property type="entry name" value="YjiS-like"/>
</dbReference>
<evidence type="ECO:0000313" key="2">
    <source>
        <dbReference type="EMBL" id="MBB4104232.1"/>
    </source>
</evidence>
<evidence type="ECO:0000259" key="1">
    <source>
        <dbReference type="Pfam" id="PF06568"/>
    </source>
</evidence>
<accession>A0A7W6K339</accession>
<reference evidence="2 3" key="1">
    <citation type="submission" date="2020-08" db="EMBL/GenBank/DDBJ databases">
        <title>Genomic Encyclopedia of Type Strains, Phase IV (KMG-IV): sequencing the most valuable type-strain genomes for metagenomic binning, comparative biology and taxonomic classification.</title>
        <authorList>
            <person name="Goeker M."/>
        </authorList>
    </citation>
    <scope>NUCLEOTIDE SEQUENCE [LARGE SCALE GENOMIC DNA]</scope>
    <source>
        <strain evidence="2 3">DSM 26385</strain>
    </source>
</reference>
<dbReference type="EMBL" id="JACIDU010000011">
    <property type="protein sequence ID" value="MBB4104232.1"/>
    <property type="molecule type" value="Genomic_DNA"/>
</dbReference>
<name>A0A7W6K339_9HYPH</name>
<sequence length="105" mass="11538">MSSIKEISFNAAAGHSLTSAPRARSFATPFSAVRASVSGFVRALLNRSDAGGLRELDDHMLDDIGLTRSDVQRAFAVTGRFEDPTPDLARSVRARAWRRFAKTHY</sequence>
<dbReference type="RefSeq" id="WP_183793323.1">
    <property type="nucleotide sequence ID" value="NZ_JACIDU010000011.1"/>
</dbReference>
<dbReference type="AlphaFoldDB" id="A0A7W6K339"/>
<feature type="domain" description="YjiS-like" evidence="1">
    <location>
        <begin position="53"/>
        <end position="71"/>
    </location>
</feature>
<dbReference type="Proteomes" id="UP000584824">
    <property type="component" value="Unassembled WGS sequence"/>
</dbReference>